<dbReference type="NCBIfam" id="NF038256">
    <property type="entry name" value="exopoly_VpsF"/>
    <property type="match status" value="1"/>
</dbReference>
<evidence type="ECO:0000313" key="3">
    <source>
        <dbReference type="Proteomes" id="UP001230207"/>
    </source>
</evidence>
<sequence>MTAMLRQGARRNISLWIRNGWRAPCLCAGFALSIVSFLARSGGGDLSSIIVTFLAPGMLAYALQFASRRTISIVSTFLAFFFVANSMLGIFEFLSGLRLLPFYAADQLITFDNRPTALLGHPLINALLTCAVLLISLSKLVSLGLALRRLFCAGLHLCAAVVFGGRAALVLSGCLATFFLFRHFGVLSKVRVFFSRRAMTLALLGLICLAMLFMSGIADPLLERFVASAKSDHARIASAAVLTQLTPVEWLIGMEPDLRRAYQAMLETPFGFESAPIAMTTAYGLPLTLLLLLSTWSLLSRFARDAFAGSRAVIVYLMLASWTSLSIGSKSLLISQMLIILLCARIPADGTMPARAVAKDRRPSAFRRFAFSPKSRFILTDAPVPLVAREASVICSHHAVERPGHYSRRQTPWRDFGHRRGDDPLPWAPSGYGAFGTFADDAAGAPAGQ</sequence>
<accession>A0ABU0BN76</accession>
<proteinExistence type="predicted"/>
<evidence type="ECO:0008006" key="4">
    <source>
        <dbReference type="Google" id="ProtNLM"/>
    </source>
</evidence>
<feature type="transmembrane region" description="Helical" evidence="1">
    <location>
        <begin position="157"/>
        <end position="181"/>
    </location>
</feature>
<name>A0ABU0BN76_9HYPH</name>
<keyword evidence="1" id="KW-0812">Transmembrane</keyword>
<keyword evidence="3" id="KW-1185">Reference proteome</keyword>
<dbReference type="InterPro" id="IPR048041">
    <property type="entry name" value="VpsF-like"/>
</dbReference>
<protein>
    <recommendedName>
        <fullName evidence="4">O-antigen ligase like membrane protein</fullName>
    </recommendedName>
</protein>
<keyword evidence="1" id="KW-0472">Membrane</keyword>
<evidence type="ECO:0000313" key="2">
    <source>
        <dbReference type="EMBL" id="MDQ0319708.1"/>
    </source>
</evidence>
<dbReference type="EMBL" id="JAUSVF010000001">
    <property type="protein sequence ID" value="MDQ0319708.1"/>
    <property type="molecule type" value="Genomic_DNA"/>
</dbReference>
<feature type="transmembrane region" description="Helical" evidence="1">
    <location>
        <begin position="274"/>
        <end position="299"/>
    </location>
</feature>
<feature type="transmembrane region" description="Helical" evidence="1">
    <location>
        <begin position="306"/>
        <end position="325"/>
    </location>
</feature>
<comment type="caution">
    <text evidence="2">The sequence shown here is derived from an EMBL/GenBank/DDBJ whole genome shotgun (WGS) entry which is preliminary data.</text>
</comment>
<reference evidence="2 3" key="1">
    <citation type="submission" date="2023-07" db="EMBL/GenBank/DDBJ databases">
        <title>Genomic Encyclopedia of Type Strains, Phase IV (KMG-IV): sequencing the most valuable type-strain genomes for metagenomic binning, comparative biology and taxonomic classification.</title>
        <authorList>
            <person name="Goeker M."/>
        </authorList>
    </citation>
    <scope>NUCLEOTIDE SEQUENCE [LARGE SCALE GENOMIC DNA]</scope>
    <source>
        <strain evidence="2 3">DSM 1112</strain>
    </source>
</reference>
<feature type="transmembrane region" description="Helical" evidence="1">
    <location>
        <begin position="70"/>
        <end position="91"/>
    </location>
</feature>
<evidence type="ECO:0000256" key="1">
    <source>
        <dbReference type="SAM" id="Phobius"/>
    </source>
</evidence>
<gene>
    <name evidence="2" type="ORF">QO002_001846</name>
</gene>
<feature type="transmembrane region" description="Helical" evidence="1">
    <location>
        <begin position="21"/>
        <end position="40"/>
    </location>
</feature>
<dbReference type="Proteomes" id="UP001230207">
    <property type="component" value="Unassembled WGS sequence"/>
</dbReference>
<feature type="transmembrane region" description="Helical" evidence="1">
    <location>
        <begin position="46"/>
        <end position="63"/>
    </location>
</feature>
<feature type="transmembrane region" description="Helical" evidence="1">
    <location>
        <begin position="201"/>
        <end position="222"/>
    </location>
</feature>
<keyword evidence="1" id="KW-1133">Transmembrane helix</keyword>
<organism evidence="2 3">
    <name type="scientific">Pararhizobium capsulatum DSM 1112</name>
    <dbReference type="NCBI Taxonomy" id="1121113"/>
    <lineage>
        <taxon>Bacteria</taxon>
        <taxon>Pseudomonadati</taxon>
        <taxon>Pseudomonadota</taxon>
        <taxon>Alphaproteobacteria</taxon>
        <taxon>Hyphomicrobiales</taxon>
        <taxon>Rhizobiaceae</taxon>
        <taxon>Rhizobium/Agrobacterium group</taxon>
        <taxon>Pararhizobium</taxon>
    </lineage>
</organism>
<feature type="transmembrane region" description="Helical" evidence="1">
    <location>
        <begin position="123"/>
        <end position="145"/>
    </location>
</feature>